<keyword evidence="2" id="KW-0472">Membrane</keyword>
<evidence type="ECO:0000256" key="1">
    <source>
        <dbReference type="ARBA" id="ARBA00022801"/>
    </source>
</evidence>
<organism evidence="3 4">
    <name type="scientific">Candidatus Curtissbacteria bacterium RIFCSPHIGHO2_02_FULL_40_16b</name>
    <dbReference type="NCBI Taxonomy" id="1797714"/>
    <lineage>
        <taxon>Bacteria</taxon>
        <taxon>Candidatus Curtissiibacteriota</taxon>
    </lineage>
</organism>
<name>A0A1F5G7K1_9BACT</name>
<feature type="transmembrane region" description="Helical" evidence="2">
    <location>
        <begin position="24"/>
        <end position="47"/>
    </location>
</feature>
<dbReference type="SUPFAM" id="SSF63817">
    <property type="entry name" value="Sortase"/>
    <property type="match status" value="1"/>
</dbReference>
<protein>
    <recommendedName>
        <fullName evidence="5">Sortase</fullName>
    </recommendedName>
</protein>
<sequence>MSLEIYSKDPPISYNSEIKSRDRYFFALISIIGLGAVLFATWPFFVWQMSTLPRLSGGFDDAPIPQARVLSAKSPNLENIQVVQDADGFSYFIPTNLSENDPNDENRSKEFSVSIPKLNINNAIAKVDSLDFRKNLSHFPGTALPGEVGNSFITGHSVLPQFSDPENYNAIFTKLSDLEIGDKVNVARDGKQYQYIVQYSKVVNPKDLSVLAPISENAKNLTLMTCVPPGTNIKRLVVITSLI</sequence>
<evidence type="ECO:0000313" key="3">
    <source>
        <dbReference type="EMBL" id="OGD87850.1"/>
    </source>
</evidence>
<dbReference type="GO" id="GO:0016787">
    <property type="term" value="F:hydrolase activity"/>
    <property type="evidence" value="ECO:0007669"/>
    <property type="project" value="UniProtKB-KW"/>
</dbReference>
<keyword evidence="2" id="KW-1133">Transmembrane helix</keyword>
<comment type="caution">
    <text evidence="3">The sequence shown here is derived from an EMBL/GenBank/DDBJ whole genome shotgun (WGS) entry which is preliminary data.</text>
</comment>
<accession>A0A1F5G7K1</accession>
<dbReference type="STRING" id="1797714.A3D04_02680"/>
<keyword evidence="2" id="KW-0812">Transmembrane</keyword>
<gene>
    <name evidence="3" type="ORF">A3D04_02680</name>
</gene>
<dbReference type="Gene3D" id="2.40.260.10">
    <property type="entry name" value="Sortase"/>
    <property type="match status" value="1"/>
</dbReference>
<keyword evidence="1" id="KW-0378">Hydrolase</keyword>
<reference evidence="3 4" key="1">
    <citation type="journal article" date="2016" name="Nat. Commun.">
        <title>Thousands of microbial genomes shed light on interconnected biogeochemical processes in an aquifer system.</title>
        <authorList>
            <person name="Anantharaman K."/>
            <person name="Brown C.T."/>
            <person name="Hug L.A."/>
            <person name="Sharon I."/>
            <person name="Castelle C.J."/>
            <person name="Probst A.J."/>
            <person name="Thomas B.C."/>
            <person name="Singh A."/>
            <person name="Wilkins M.J."/>
            <person name="Karaoz U."/>
            <person name="Brodie E.L."/>
            <person name="Williams K.H."/>
            <person name="Hubbard S.S."/>
            <person name="Banfield J.F."/>
        </authorList>
    </citation>
    <scope>NUCLEOTIDE SEQUENCE [LARGE SCALE GENOMIC DNA]</scope>
</reference>
<dbReference type="Proteomes" id="UP000177369">
    <property type="component" value="Unassembled WGS sequence"/>
</dbReference>
<dbReference type="AlphaFoldDB" id="A0A1F5G7K1"/>
<proteinExistence type="predicted"/>
<evidence type="ECO:0008006" key="5">
    <source>
        <dbReference type="Google" id="ProtNLM"/>
    </source>
</evidence>
<dbReference type="EMBL" id="MFBD01000043">
    <property type="protein sequence ID" value="OGD87850.1"/>
    <property type="molecule type" value="Genomic_DNA"/>
</dbReference>
<dbReference type="InterPro" id="IPR005754">
    <property type="entry name" value="Sortase"/>
</dbReference>
<dbReference type="InterPro" id="IPR023365">
    <property type="entry name" value="Sortase_dom-sf"/>
</dbReference>
<dbReference type="NCBIfam" id="TIGR01076">
    <property type="entry name" value="sortase_fam"/>
    <property type="match status" value="1"/>
</dbReference>
<evidence type="ECO:0000256" key="2">
    <source>
        <dbReference type="SAM" id="Phobius"/>
    </source>
</evidence>
<evidence type="ECO:0000313" key="4">
    <source>
        <dbReference type="Proteomes" id="UP000177369"/>
    </source>
</evidence>
<dbReference type="Pfam" id="PF04203">
    <property type="entry name" value="Sortase"/>
    <property type="match status" value="1"/>
</dbReference>